<evidence type="ECO:0000313" key="8">
    <source>
        <dbReference type="Proteomes" id="UP000320623"/>
    </source>
</evidence>
<keyword evidence="5 6" id="KW-0472">Membrane</keyword>
<dbReference type="RefSeq" id="WP_140944921.1">
    <property type="nucleotide sequence ID" value="NZ_FAOO01000007.1"/>
</dbReference>
<dbReference type="GO" id="GO:0046873">
    <property type="term" value="F:metal ion transmembrane transporter activity"/>
    <property type="evidence" value="ECO:0007669"/>
    <property type="project" value="InterPro"/>
</dbReference>
<dbReference type="Pfam" id="PF01169">
    <property type="entry name" value="GDT1"/>
    <property type="match status" value="1"/>
</dbReference>
<accession>A0A0S4N297</accession>
<gene>
    <name evidence="7" type="ORF">JGI1_01173</name>
</gene>
<keyword evidence="8" id="KW-1185">Reference proteome</keyword>
<reference evidence="8" key="1">
    <citation type="submission" date="2015-11" db="EMBL/GenBank/DDBJ databases">
        <authorList>
            <person name="Varghese N."/>
        </authorList>
    </citation>
    <scope>NUCLEOTIDE SEQUENCE [LARGE SCALE GENOMIC DNA]</scope>
</reference>
<comment type="caution">
    <text evidence="6">Lacks conserved residue(s) required for the propagation of feature annotation.</text>
</comment>
<organism evidence="7 8">
    <name type="scientific">Candidatus Thermokryptus mobilis</name>
    <dbReference type="NCBI Taxonomy" id="1643428"/>
    <lineage>
        <taxon>Bacteria</taxon>
        <taxon>Pseudomonadati</taxon>
        <taxon>Candidatus Kryptoniota</taxon>
        <taxon>Candidatus Thermokryptus</taxon>
    </lineage>
</organism>
<evidence type="ECO:0000256" key="4">
    <source>
        <dbReference type="ARBA" id="ARBA00022989"/>
    </source>
</evidence>
<evidence type="ECO:0000256" key="1">
    <source>
        <dbReference type="ARBA" id="ARBA00004141"/>
    </source>
</evidence>
<feature type="transmembrane region" description="Helical" evidence="6">
    <location>
        <begin position="37"/>
        <end position="57"/>
    </location>
</feature>
<dbReference type="EMBL" id="FAOO01000007">
    <property type="protein sequence ID" value="CUU05141.1"/>
    <property type="molecule type" value="Genomic_DNA"/>
</dbReference>
<feature type="transmembrane region" description="Helical" evidence="6">
    <location>
        <begin position="69"/>
        <end position="87"/>
    </location>
</feature>
<comment type="similarity">
    <text evidence="2 6">Belongs to the GDT1 family.</text>
</comment>
<dbReference type="GO" id="GO:0016020">
    <property type="term" value="C:membrane"/>
    <property type="evidence" value="ECO:0007669"/>
    <property type="project" value="UniProtKB-SubCell"/>
</dbReference>
<name>A0A0S4N297_9BACT</name>
<dbReference type="Proteomes" id="UP000320623">
    <property type="component" value="Unassembled WGS sequence"/>
</dbReference>
<dbReference type="OrthoDB" id="9801356at2"/>
<evidence type="ECO:0000313" key="7">
    <source>
        <dbReference type="EMBL" id="CUU05141.1"/>
    </source>
</evidence>
<evidence type="ECO:0000256" key="6">
    <source>
        <dbReference type="RuleBase" id="RU365102"/>
    </source>
</evidence>
<proteinExistence type="inferred from homology"/>
<evidence type="ECO:0000256" key="5">
    <source>
        <dbReference type="ARBA" id="ARBA00023136"/>
    </source>
</evidence>
<comment type="subcellular location">
    <subcellularLocation>
        <location evidence="1 6">Membrane</location>
        <topology evidence="1 6">Multi-pass membrane protein</topology>
    </subcellularLocation>
</comment>
<dbReference type="InterPro" id="IPR001727">
    <property type="entry name" value="GDT1-like"/>
</dbReference>
<dbReference type="PANTHER" id="PTHR12608:SF1">
    <property type="entry name" value="TRANSMEMBRANE PROTEIN 165"/>
    <property type="match status" value="1"/>
</dbReference>
<evidence type="ECO:0000256" key="2">
    <source>
        <dbReference type="ARBA" id="ARBA00009190"/>
    </source>
</evidence>
<dbReference type="PANTHER" id="PTHR12608">
    <property type="entry name" value="TRANSMEMBRANE PROTEIN HTP-1 RELATED"/>
    <property type="match status" value="1"/>
</dbReference>
<protein>
    <recommendedName>
        <fullName evidence="6">GDT1 family protein</fullName>
    </recommendedName>
</protein>
<keyword evidence="4 6" id="KW-1133">Transmembrane helix</keyword>
<keyword evidence="3 6" id="KW-0812">Transmembrane</keyword>
<sequence>MSLKIILTTFLAIFLAELGDKTQLAVLTLSAQTKKPISVFLGAIIAFAVITLIGAIAGNLITRLIPTHIIEKIAAIAFIIIGILMFFEKI</sequence>
<dbReference type="AlphaFoldDB" id="A0A0S4N297"/>
<dbReference type="STRING" id="1643428.GCA_001442855_01146"/>
<evidence type="ECO:0000256" key="3">
    <source>
        <dbReference type="ARBA" id="ARBA00022692"/>
    </source>
</evidence>